<evidence type="ECO:0000256" key="5">
    <source>
        <dbReference type="ARBA" id="ARBA00022989"/>
    </source>
</evidence>
<evidence type="ECO:0000256" key="3">
    <source>
        <dbReference type="ARBA" id="ARBA00022475"/>
    </source>
</evidence>
<feature type="transmembrane region" description="Helical" evidence="7">
    <location>
        <begin position="100"/>
        <end position="124"/>
    </location>
</feature>
<keyword evidence="10" id="KW-1185">Reference proteome</keyword>
<feature type="transmembrane region" description="Helical" evidence="7">
    <location>
        <begin position="74"/>
        <end position="94"/>
    </location>
</feature>
<evidence type="ECO:0000259" key="8">
    <source>
        <dbReference type="PROSITE" id="PS50850"/>
    </source>
</evidence>
<dbReference type="Pfam" id="PF07690">
    <property type="entry name" value="MFS_1"/>
    <property type="match status" value="1"/>
</dbReference>
<gene>
    <name evidence="9" type="ORF">JZO67_002140</name>
</gene>
<feature type="transmembrane region" description="Helical" evidence="7">
    <location>
        <begin position="399"/>
        <end position="419"/>
    </location>
</feature>
<dbReference type="PANTHER" id="PTHR42718">
    <property type="entry name" value="MAJOR FACILITATOR SUPERFAMILY MULTIDRUG TRANSPORTER MFSC"/>
    <property type="match status" value="1"/>
</dbReference>
<dbReference type="Gene3D" id="1.20.1720.10">
    <property type="entry name" value="Multidrug resistance protein D"/>
    <property type="match status" value="1"/>
</dbReference>
<comment type="subcellular location">
    <subcellularLocation>
        <location evidence="1">Cell membrane</location>
        <topology evidence="1">Multi-pass membrane protein</topology>
    </subcellularLocation>
</comment>
<dbReference type="Gene3D" id="1.20.1250.20">
    <property type="entry name" value="MFS general substrate transporter like domains"/>
    <property type="match status" value="1"/>
</dbReference>
<keyword evidence="4 7" id="KW-0812">Transmembrane</keyword>
<dbReference type="InterPro" id="IPR004638">
    <property type="entry name" value="EmrB-like"/>
</dbReference>
<name>A0ABV0ENI9_9ENTE</name>
<dbReference type="EMBL" id="JAFREL020000001">
    <property type="protein sequence ID" value="MEO1770189.1"/>
    <property type="molecule type" value="Genomic_DNA"/>
</dbReference>
<feature type="transmembrane region" description="Helical" evidence="7">
    <location>
        <begin position="327"/>
        <end position="346"/>
    </location>
</feature>
<feature type="transmembrane region" description="Helical" evidence="7">
    <location>
        <begin position="131"/>
        <end position="155"/>
    </location>
</feature>
<keyword evidence="2" id="KW-0813">Transport</keyword>
<evidence type="ECO:0000313" key="9">
    <source>
        <dbReference type="EMBL" id="MEO1770189.1"/>
    </source>
</evidence>
<feature type="transmembrane region" description="Helical" evidence="7">
    <location>
        <begin position="352"/>
        <end position="378"/>
    </location>
</feature>
<dbReference type="InterPro" id="IPR011701">
    <property type="entry name" value="MFS"/>
</dbReference>
<comment type="caution">
    <text evidence="9">The sequence shown here is derived from an EMBL/GenBank/DDBJ whole genome shotgun (WGS) entry which is preliminary data.</text>
</comment>
<dbReference type="InterPro" id="IPR036259">
    <property type="entry name" value="MFS_trans_sf"/>
</dbReference>
<dbReference type="Proteomes" id="UP000664357">
    <property type="component" value="Unassembled WGS sequence"/>
</dbReference>
<feature type="transmembrane region" description="Helical" evidence="7">
    <location>
        <begin position="161"/>
        <end position="182"/>
    </location>
</feature>
<accession>A0ABV0ENI9</accession>
<feature type="domain" description="Major facilitator superfamily (MFS) profile" evidence="8">
    <location>
        <begin position="9"/>
        <end position="455"/>
    </location>
</feature>
<feature type="transmembrane region" description="Helical" evidence="7">
    <location>
        <begin position="44"/>
        <end position="67"/>
    </location>
</feature>
<sequence length="455" mass="50065">MTNKQTKLVFMTLLLGTFAMFLNQTLLTTAYPSLMKDLSVSTDYVQWLTTGFLLVTAVVIPLSGWLMHQVNTKYLYIASQIIFLIGTSLCYAASSFSQLLFGRVIQAIGVGIAMPLFQTVLLYLSPKNERGAIMGIAGIVIGLAPAIGPSLSGFILTMYNWHVLFLMLIPIIVVVLFLTFFFMRPVLPIEKTKLDSFSVIESSLGLGLLLYGLSLISAKHANKWLLIASIVVGCVFIYRFVLRQKKLSNPFLSLEPFKQKDYLISCILLAIANMAMISFEMVIPMYIQNIRNMSPFESGLSLLPGAIALGIMSPISGKLFDKYGARGLCIAGMAILTAFTFPFVFIKSTTPMVIVIIFYAFRLLGISMVLMPLTTFGMNALPNSELRDASVINKTTKQIASSLGTAIMISVMTMVTNTSNSPQTLLKGYHGSFYVATFFCLVALVISFKIPKKTV</sequence>
<dbReference type="SUPFAM" id="SSF103473">
    <property type="entry name" value="MFS general substrate transporter"/>
    <property type="match status" value="1"/>
</dbReference>
<evidence type="ECO:0000256" key="6">
    <source>
        <dbReference type="ARBA" id="ARBA00023136"/>
    </source>
</evidence>
<feature type="transmembrane region" description="Helical" evidence="7">
    <location>
        <begin position="262"/>
        <end position="287"/>
    </location>
</feature>
<proteinExistence type="predicted"/>
<dbReference type="CDD" id="cd17503">
    <property type="entry name" value="MFS_LmrB_MDR_like"/>
    <property type="match status" value="1"/>
</dbReference>
<evidence type="ECO:0000256" key="2">
    <source>
        <dbReference type="ARBA" id="ARBA00022448"/>
    </source>
</evidence>
<dbReference type="PROSITE" id="PS50850">
    <property type="entry name" value="MFS"/>
    <property type="match status" value="1"/>
</dbReference>
<feature type="transmembrane region" description="Helical" evidence="7">
    <location>
        <begin position="224"/>
        <end position="241"/>
    </location>
</feature>
<dbReference type="PRINTS" id="PR01036">
    <property type="entry name" value="TCRTETB"/>
</dbReference>
<dbReference type="InterPro" id="IPR020846">
    <property type="entry name" value="MFS_dom"/>
</dbReference>
<evidence type="ECO:0000256" key="7">
    <source>
        <dbReference type="SAM" id="Phobius"/>
    </source>
</evidence>
<keyword evidence="3" id="KW-1003">Cell membrane</keyword>
<dbReference type="PANTHER" id="PTHR42718:SF24">
    <property type="entry name" value="MAJOR FACILITATOR SUPERFAMILY (MFS) PROFILE DOMAIN-CONTAINING PROTEIN"/>
    <property type="match status" value="1"/>
</dbReference>
<dbReference type="RefSeq" id="WP_207703613.1">
    <property type="nucleotide sequence ID" value="NZ_JAFREL020000001.1"/>
</dbReference>
<feature type="transmembrane region" description="Helical" evidence="7">
    <location>
        <begin position="431"/>
        <end position="450"/>
    </location>
</feature>
<organism evidence="9 10">
    <name type="scientific">Candidatus Enterococcus ferrettii</name>
    <dbReference type="NCBI Taxonomy" id="2815324"/>
    <lineage>
        <taxon>Bacteria</taxon>
        <taxon>Bacillati</taxon>
        <taxon>Bacillota</taxon>
        <taxon>Bacilli</taxon>
        <taxon>Lactobacillales</taxon>
        <taxon>Enterococcaceae</taxon>
        <taxon>Enterococcus</taxon>
    </lineage>
</organism>
<keyword evidence="6 7" id="KW-0472">Membrane</keyword>
<feature type="transmembrane region" description="Helical" evidence="7">
    <location>
        <begin position="299"/>
        <end position="320"/>
    </location>
</feature>
<feature type="transmembrane region" description="Helical" evidence="7">
    <location>
        <begin position="194"/>
        <end position="218"/>
    </location>
</feature>
<evidence type="ECO:0000256" key="4">
    <source>
        <dbReference type="ARBA" id="ARBA00022692"/>
    </source>
</evidence>
<reference evidence="9 10" key="1">
    <citation type="submission" date="2024-02" db="EMBL/GenBank/DDBJ databases">
        <title>The Genome Sequence of Enterococcus sp. DIV0159.</title>
        <authorList>
            <person name="Earl A."/>
            <person name="Manson A."/>
            <person name="Gilmore M."/>
            <person name="Sanders J."/>
            <person name="Shea T."/>
            <person name="Howe W."/>
            <person name="Livny J."/>
            <person name="Cuomo C."/>
            <person name="Neafsey D."/>
            <person name="Birren B."/>
        </authorList>
    </citation>
    <scope>NUCLEOTIDE SEQUENCE [LARGE SCALE GENOMIC DNA]</scope>
    <source>
        <strain evidence="9 10">665A</strain>
    </source>
</reference>
<dbReference type="NCBIfam" id="TIGR00711">
    <property type="entry name" value="efflux_EmrB"/>
    <property type="match status" value="1"/>
</dbReference>
<keyword evidence="5 7" id="KW-1133">Transmembrane helix</keyword>
<evidence type="ECO:0000256" key="1">
    <source>
        <dbReference type="ARBA" id="ARBA00004651"/>
    </source>
</evidence>
<protein>
    <recommendedName>
        <fullName evidence="8">Major facilitator superfamily (MFS) profile domain-containing protein</fullName>
    </recommendedName>
</protein>
<evidence type="ECO:0000313" key="10">
    <source>
        <dbReference type="Proteomes" id="UP000664357"/>
    </source>
</evidence>